<keyword evidence="1" id="KW-0812">Transmembrane</keyword>
<keyword evidence="1" id="KW-0472">Membrane</keyword>
<dbReference type="InterPro" id="IPR000620">
    <property type="entry name" value="EamA_dom"/>
</dbReference>
<dbReference type="PANTHER" id="PTHR22911:SF137">
    <property type="entry name" value="SOLUTE CARRIER FAMILY 35 MEMBER G2-RELATED"/>
    <property type="match status" value="1"/>
</dbReference>
<dbReference type="Pfam" id="PF00892">
    <property type="entry name" value="EamA"/>
    <property type="match status" value="2"/>
</dbReference>
<evidence type="ECO:0000256" key="1">
    <source>
        <dbReference type="SAM" id="Phobius"/>
    </source>
</evidence>
<evidence type="ECO:0000313" key="3">
    <source>
        <dbReference type="EMBL" id="CAD9544201.1"/>
    </source>
</evidence>
<gene>
    <name evidence="3" type="ORF">BRAN1462_LOCUS16832</name>
</gene>
<dbReference type="GO" id="GO:0016020">
    <property type="term" value="C:membrane"/>
    <property type="evidence" value="ECO:0007669"/>
    <property type="project" value="InterPro"/>
</dbReference>
<dbReference type="AlphaFoldDB" id="A0A7S2JCV6"/>
<keyword evidence="1" id="KW-1133">Transmembrane helix</keyword>
<dbReference type="SUPFAM" id="SSF103481">
    <property type="entry name" value="Multidrug resistance efflux transporter EmrE"/>
    <property type="match status" value="2"/>
</dbReference>
<feature type="transmembrane region" description="Helical" evidence="1">
    <location>
        <begin position="12"/>
        <end position="36"/>
    </location>
</feature>
<evidence type="ECO:0000259" key="2">
    <source>
        <dbReference type="Pfam" id="PF00892"/>
    </source>
</evidence>
<proteinExistence type="predicted"/>
<feature type="domain" description="EamA" evidence="2">
    <location>
        <begin position="15"/>
        <end position="149"/>
    </location>
</feature>
<feature type="transmembrane region" description="Helical" evidence="1">
    <location>
        <begin position="201"/>
        <end position="227"/>
    </location>
</feature>
<organism evidence="3">
    <name type="scientific">Zooxanthella nutricula</name>
    <dbReference type="NCBI Taxonomy" id="1333877"/>
    <lineage>
        <taxon>Eukaryota</taxon>
        <taxon>Sar</taxon>
        <taxon>Alveolata</taxon>
        <taxon>Dinophyceae</taxon>
        <taxon>Peridiniales</taxon>
        <taxon>Peridiniales incertae sedis</taxon>
        <taxon>Zooxanthella</taxon>
    </lineage>
</organism>
<feature type="transmembrane region" description="Helical" evidence="1">
    <location>
        <begin position="298"/>
        <end position="322"/>
    </location>
</feature>
<sequence length="370" mass="38374">MARGGAASEIWSVSLGMMLIATSGVANSMMFTLLPVMQRRGLPFYFSVGTAQLLLSAAMAAAVWRSGQLASVEASKWKWVFLRGVTGGLLGVFGVWAVACGARLGDVSSLQCINAVVAAILGRAFLGEQTRSLHIVAIGLSLVGAVLVTESYTVLVTESYTVFLPGPGGGPPPPWAGYALACASGAMSGLTFVAGRKSKGVNVLVMSTSVCLHEGGIMLLMPCFGLVRDAPLDVVWRSPWAVLGFFALGGGFFCITVMSLNSGAERCPAAAGSTIFSSASMTTAYAGQVVVLGQVPRALTLFGAALMLLSVAVMAMAGMWYTRKDARTAGCMELCGGPAAVQVARKALEAPLESLESPDVKHVVGMEDRM</sequence>
<dbReference type="InterPro" id="IPR037185">
    <property type="entry name" value="EmrE-like"/>
</dbReference>
<reference evidence="3" key="1">
    <citation type="submission" date="2021-01" db="EMBL/GenBank/DDBJ databases">
        <authorList>
            <person name="Corre E."/>
            <person name="Pelletier E."/>
            <person name="Niang G."/>
            <person name="Scheremetjew M."/>
            <person name="Finn R."/>
            <person name="Kale V."/>
            <person name="Holt S."/>
            <person name="Cochrane G."/>
            <person name="Meng A."/>
            <person name="Brown T."/>
            <person name="Cohen L."/>
        </authorList>
    </citation>
    <scope>NUCLEOTIDE SEQUENCE</scope>
    <source>
        <strain evidence="3">RCC3387</strain>
    </source>
</reference>
<feature type="transmembrane region" description="Helical" evidence="1">
    <location>
        <begin position="42"/>
        <end position="64"/>
    </location>
</feature>
<dbReference type="EMBL" id="HBGW01026465">
    <property type="protein sequence ID" value="CAD9544201.1"/>
    <property type="molecule type" value="Transcribed_RNA"/>
</dbReference>
<feature type="transmembrane region" description="Helical" evidence="1">
    <location>
        <begin position="239"/>
        <end position="260"/>
    </location>
</feature>
<feature type="transmembrane region" description="Helical" evidence="1">
    <location>
        <begin position="267"/>
        <end position="286"/>
    </location>
</feature>
<protein>
    <recommendedName>
        <fullName evidence="2">EamA domain-containing protein</fullName>
    </recommendedName>
</protein>
<feature type="domain" description="EamA" evidence="2">
    <location>
        <begin position="176"/>
        <end position="315"/>
    </location>
</feature>
<name>A0A7S2JCV6_9DINO</name>
<feature type="transmembrane region" description="Helical" evidence="1">
    <location>
        <begin position="80"/>
        <end position="102"/>
    </location>
</feature>
<dbReference type="PANTHER" id="PTHR22911">
    <property type="entry name" value="ACYL-MALONYL CONDENSING ENZYME-RELATED"/>
    <property type="match status" value="1"/>
</dbReference>
<accession>A0A7S2JCV6</accession>
<feature type="transmembrane region" description="Helical" evidence="1">
    <location>
        <begin position="175"/>
        <end position="194"/>
    </location>
</feature>
<feature type="transmembrane region" description="Helical" evidence="1">
    <location>
        <begin position="133"/>
        <end position="155"/>
    </location>
</feature>